<dbReference type="InterPro" id="IPR041692">
    <property type="entry name" value="HHH_9"/>
</dbReference>
<dbReference type="GO" id="GO:0003729">
    <property type="term" value="F:mRNA binding"/>
    <property type="evidence" value="ECO:0007669"/>
    <property type="project" value="UniProtKB-ARBA"/>
</dbReference>
<keyword evidence="4" id="KW-1185">Reference proteome</keyword>
<dbReference type="SUPFAM" id="SSF50249">
    <property type="entry name" value="Nucleic acid-binding proteins"/>
    <property type="match status" value="1"/>
</dbReference>
<dbReference type="GO" id="GO:0006412">
    <property type="term" value="P:translation"/>
    <property type="evidence" value="ECO:0007669"/>
    <property type="project" value="TreeGrafter"/>
</dbReference>
<dbReference type="SUPFAM" id="SSF47781">
    <property type="entry name" value="RuvA domain 2-like"/>
    <property type="match status" value="2"/>
</dbReference>
<dbReference type="Pfam" id="PF16921">
    <property type="entry name" value="Tex_YqgF"/>
    <property type="match status" value="1"/>
</dbReference>
<dbReference type="Gene3D" id="2.40.50.140">
    <property type="entry name" value="Nucleic acid-binding proteins"/>
    <property type="match status" value="1"/>
</dbReference>
<dbReference type="Gene3D" id="1.10.3500.10">
    <property type="entry name" value="Tex N-terminal region-like"/>
    <property type="match status" value="1"/>
</dbReference>
<dbReference type="Pfam" id="PF09371">
    <property type="entry name" value="Tex_N"/>
    <property type="match status" value="1"/>
</dbReference>
<dbReference type="GeneID" id="86056091"/>
<dbReference type="InterPro" id="IPR044146">
    <property type="entry name" value="S1_Tex"/>
</dbReference>
<dbReference type="FunFam" id="1.10.10.650:FF:000001">
    <property type="entry name" value="S1 RNA-binding domain 1"/>
    <property type="match status" value="1"/>
</dbReference>
<dbReference type="SUPFAM" id="SSF53098">
    <property type="entry name" value="Ribonuclease H-like"/>
    <property type="match status" value="1"/>
</dbReference>
<dbReference type="InterPro" id="IPR032639">
    <property type="entry name" value="Tex_YqgF"/>
</dbReference>
<dbReference type="SUPFAM" id="SSF158832">
    <property type="entry name" value="Tex N-terminal region-like"/>
    <property type="match status" value="1"/>
</dbReference>
<dbReference type="Pfam" id="PF12836">
    <property type="entry name" value="HHH_3"/>
    <property type="match status" value="1"/>
</dbReference>
<dbReference type="InterPro" id="IPR037027">
    <property type="entry name" value="YqgF/RNaseH-like_dom_sf"/>
</dbReference>
<dbReference type="InterPro" id="IPR006641">
    <property type="entry name" value="YqgF/RNaseH-like_dom"/>
</dbReference>
<feature type="domain" description="S1 motif" evidence="2">
    <location>
        <begin position="725"/>
        <end position="794"/>
    </location>
</feature>
<dbReference type="FunFam" id="3.30.420.140:FF:000001">
    <property type="entry name" value="RNA-binding transcriptional accessory protein"/>
    <property type="match status" value="1"/>
</dbReference>
<dbReference type="Pfam" id="PF22706">
    <property type="entry name" value="Tex_central_region"/>
    <property type="match status" value="1"/>
</dbReference>
<dbReference type="InterPro" id="IPR003029">
    <property type="entry name" value="S1_domain"/>
</dbReference>
<dbReference type="Gene3D" id="3.30.420.140">
    <property type="entry name" value="YqgF/RNase H-like domain"/>
    <property type="match status" value="1"/>
</dbReference>
<dbReference type="FunFam" id="1.10.150.310:FF:000002">
    <property type="entry name" value="Putative transcription modulator/accessory protein"/>
    <property type="match status" value="1"/>
</dbReference>
<dbReference type="GO" id="GO:0006139">
    <property type="term" value="P:nucleobase-containing compound metabolic process"/>
    <property type="evidence" value="ECO:0007669"/>
    <property type="project" value="InterPro"/>
</dbReference>
<reference evidence="3 4" key="1">
    <citation type="submission" date="2019-08" db="EMBL/GenBank/DDBJ databases">
        <title>In-depth cultivation of the pig gut microbiome towards novel bacterial diversity and tailored functional studies.</title>
        <authorList>
            <person name="Wylensek D."/>
            <person name="Hitch T.C.A."/>
            <person name="Clavel T."/>
        </authorList>
    </citation>
    <scope>NUCLEOTIDE SEQUENCE [LARGE SCALE GENOMIC DNA]</scope>
    <source>
        <strain evidence="3 4">WCA-389-WT-23B</strain>
    </source>
</reference>
<comment type="caution">
    <text evidence="3">The sequence shown here is derived from an EMBL/GenBank/DDBJ whole genome shotgun (WGS) entry which is preliminary data.</text>
</comment>
<sequence length="806" mass="89229">MDITGKLTEELKVERWQVEAAVKLIDEGNTIPFISRYRKEVTGSLNDEQLRDLYERLNYLRNLEEKKEQVLASIEEQGKLDEELKARILAAETLVVVEDLYRPYRPKRKTRASVAKEKGLDGLAQFILAQETDRSLEEEAARYISEEKGVESAADALQGAKDIIAEAVSDEADYRIYIRSITFEEGKITSTAKDEKAASVYEMYYAYEEPLKKAAGHRILALNRGEKEKFLTVKIEAPEERILRYLEKKVITKENPVTGPVLREVIADSYNRLIAPAIEREIRSDLTEKAEDGAISVFGKNLEQLLMQPPIAGKVVLGWDPAFRTGCKLAVVDATGKVLDTKVIYPTAPQNKVTEAKAELKRLIKKYNVSLISVGNGTASRESEQVIVDLIKELDTPVQYIIVNEAGASVYSASKLATEEFPNFDVGQRSAASIARRLQDPLAELVKIDPKSIGVGQYQHDMNQKKLGEALSGVVEDCVNRVGVDLNTASASLLEYISGISKTIAKNIVEYRETNGRFTNRKQLLKVAKLGPKAFEQCAGFMRIQDGDNPLDATSVHPESYEATMKLLDRLDLTMEDVKKLQAEAKSAKAALRQQPASPQGRGQKQMPQNQKNIVIRNTNTAMGKALAAAMGGAVLQEEPAGKKAASVPTGRIDTGAAASAGTAPASLERRVRDKKKMAEELGIGEITLTDILKELEKPARDPREDMPAPILRSDVLDMKDLKPGMILKGTVRNVIDFGVFVDIGVHQDGLVHISQITDRFIKHPLEAVSVGDIVDVKVLDVDLAKKRISLTMRLDQETQKNNKNK</sequence>
<dbReference type="GO" id="GO:0003735">
    <property type="term" value="F:structural constituent of ribosome"/>
    <property type="evidence" value="ECO:0007669"/>
    <property type="project" value="TreeGrafter"/>
</dbReference>
<organism evidence="3 4">
    <name type="scientific">Eisenbergiella porci</name>
    <dbReference type="NCBI Taxonomy" id="2652274"/>
    <lineage>
        <taxon>Bacteria</taxon>
        <taxon>Bacillati</taxon>
        <taxon>Bacillota</taxon>
        <taxon>Clostridia</taxon>
        <taxon>Lachnospirales</taxon>
        <taxon>Lachnospiraceae</taxon>
        <taxon>Eisenbergiella</taxon>
    </lineage>
</organism>
<accession>A0A6N7WP82</accession>
<name>A0A6N7WP82_9FIRM</name>
<dbReference type="PANTHER" id="PTHR10724">
    <property type="entry name" value="30S RIBOSOMAL PROTEIN S1"/>
    <property type="match status" value="1"/>
</dbReference>
<evidence type="ECO:0000256" key="1">
    <source>
        <dbReference type="SAM" id="MobiDB-lite"/>
    </source>
</evidence>
<gene>
    <name evidence="3" type="ORF">FYJ45_24115</name>
</gene>
<dbReference type="InterPro" id="IPR023319">
    <property type="entry name" value="Tex-like_HTH_dom_sf"/>
</dbReference>
<dbReference type="InterPro" id="IPR010994">
    <property type="entry name" value="RuvA_2-like"/>
</dbReference>
<dbReference type="InterPro" id="IPR023323">
    <property type="entry name" value="Tex-like_dom_sf"/>
</dbReference>
<feature type="compositionally biased region" description="Low complexity" evidence="1">
    <location>
        <begin position="655"/>
        <end position="667"/>
    </location>
</feature>
<feature type="region of interest" description="Disordered" evidence="1">
    <location>
        <begin position="586"/>
        <end position="611"/>
    </location>
</feature>
<dbReference type="InterPro" id="IPR050437">
    <property type="entry name" value="Ribos_protein_bS1-like"/>
</dbReference>
<dbReference type="Pfam" id="PF17674">
    <property type="entry name" value="HHH_9"/>
    <property type="match status" value="2"/>
</dbReference>
<dbReference type="Gene3D" id="1.10.10.650">
    <property type="entry name" value="RuvA domain 2-like"/>
    <property type="match status" value="1"/>
</dbReference>
<protein>
    <submittedName>
        <fullName evidence="3">RNA-binding transcriptional accessory protein</fullName>
    </submittedName>
</protein>
<dbReference type="InterPro" id="IPR018974">
    <property type="entry name" value="Tex-like_N"/>
</dbReference>
<dbReference type="GO" id="GO:0005737">
    <property type="term" value="C:cytoplasm"/>
    <property type="evidence" value="ECO:0007669"/>
    <property type="project" value="UniProtKB-ARBA"/>
</dbReference>
<dbReference type="SMART" id="SM00316">
    <property type="entry name" value="S1"/>
    <property type="match status" value="1"/>
</dbReference>
<dbReference type="Proteomes" id="UP000436047">
    <property type="component" value="Unassembled WGS sequence"/>
</dbReference>
<evidence type="ECO:0000259" key="2">
    <source>
        <dbReference type="PROSITE" id="PS50126"/>
    </source>
</evidence>
<dbReference type="SMART" id="SM00732">
    <property type="entry name" value="YqgFc"/>
    <property type="match status" value="1"/>
</dbReference>
<feature type="region of interest" description="Disordered" evidence="1">
    <location>
        <begin position="646"/>
        <end position="671"/>
    </location>
</feature>
<dbReference type="Pfam" id="PF00575">
    <property type="entry name" value="S1"/>
    <property type="match status" value="1"/>
</dbReference>
<evidence type="ECO:0000313" key="3">
    <source>
        <dbReference type="EMBL" id="MSS91210.1"/>
    </source>
</evidence>
<dbReference type="InterPro" id="IPR012340">
    <property type="entry name" value="NA-bd_OB-fold"/>
</dbReference>
<feature type="compositionally biased region" description="Polar residues" evidence="1">
    <location>
        <begin position="595"/>
        <end position="611"/>
    </location>
</feature>
<dbReference type="EMBL" id="VUMI01000059">
    <property type="protein sequence ID" value="MSS91210.1"/>
    <property type="molecule type" value="Genomic_DNA"/>
</dbReference>
<dbReference type="Gene3D" id="1.10.150.310">
    <property type="entry name" value="Tex RuvX-like domain-like"/>
    <property type="match status" value="1"/>
</dbReference>
<dbReference type="CDD" id="cd05685">
    <property type="entry name" value="S1_Tex"/>
    <property type="match status" value="1"/>
</dbReference>
<dbReference type="PROSITE" id="PS50126">
    <property type="entry name" value="S1"/>
    <property type="match status" value="1"/>
</dbReference>
<dbReference type="FunFam" id="2.40.50.140:FF:000051">
    <property type="entry name" value="RNA-binding transcriptional accessory protein"/>
    <property type="match status" value="1"/>
</dbReference>
<dbReference type="PANTHER" id="PTHR10724:SF10">
    <property type="entry name" value="S1 RNA-BINDING DOMAIN-CONTAINING PROTEIN 1"/>
    <property type="match status" value="1"/>
</dbReference>
<dbReference type="RefSeq" id="WP_154467553.1">
    <property type="nucleotide sequence ID" value="NZ_JAXDZL010000162.1"/>
</dbReference>
<proteinExistence type="predicted"/>
<dbReference type="InterPro" id="IPR055179">
    <property type="entry name" value="Tex-like_central_region"/>
</dbReference>
<evidence type="ECO:0000313" key="4">
    <source>
        <dbReference type="Proteomes" id="UP000436047"/>
    </source>
</evidence>
<dbReference type="InterPro" id="IPR012337">
    <property type="entry name" value="RNaseH-like_sf"/>
</dbReference>
<dbReference type="AlphaFoldDB" id="A0A6N7WP82"/>